<dbReference type="EMBL" id="JNVN01002588">
    <property type="protein sequence ID" value="KHJ31787.1"/>
    <property type="molecule type" value="Genomic_DNA"/>
</dbReference>
<organism evidence="1 2">
    <name type="scientific">Uncinula necator</name>
    <name type="common">Grape powdery mildew</name>
    <dbReference type="NCBI Taxonomy" id="52586"/>
    <lineage>
        <taxon>Eukaryota</taxon>
        <taxon>Fungi</taxon>
        <taxon>Dikarya</taxon>
        <taxon>Ascomycota</taxon>
        <taxon>Pezizomycotina</taxon>
        <taxon>Leotiomycetes</taxon>
        <taxon>Erysiphales</taxon>
        <taxon>Erysiphaceae</taxon>
        <taxon>Erysiphe</taxon>
    </lineage>
</organism>
<name>A0A0B1NZM3_UNCNE</name>
<reference evidence="1 2" key="1">
    <citation type="journal article" date="2014" name="BMC Genomics">
        <title>Adaptive genomic structural variation in the grape powdery mildew pathogen, Erysiphe necator.</title>
        <authorList>
            <person name="Jones L."/>
            <person name="Riaz S."/>
            <person name="Morales-Cruz A."/>
            <person name="Amrine K.C."/>
            <person name="McGuire B."/>
            <person name="Gubler W.D."/>
            <person name="Walker M.A."/>
            <person name="Cantu D."/>
        </authorList>
    </citation>
    <scope>NUCLEOTIDE SEQUENCE [LARGE SCALE GENOMIC DNA]</scope>
    <source>
        <strain evidence="2">c</strain>
    </source>
</reference>
<dbReference type="AlphaFoldDB" id="A0A0B1NZM3"/>
<comment type="caution">
    <text evidence="1">The sequence shown here is derived from an EMBL/GenBank/DDBJ whole genome shotgun (WGS) entry which is preliminary data.</text>
</comment>
<gene>
    <name evidence="1" type="ORF">EV44_g3372</name>
</gene>
<keyword evidence="2" id="KW-1185">Reference proteome</keyword>
<proteinExistence type="predicted"/>
<evidence type="ECO:0000313" key="1">
    <source>
        <dbReference type="EMBL" id="KHJ31787.1"/>
    </source>
</evidence>
<dbReference type="Proteomes" id="UP000030854">
    <property type="component" value="Unassembled WGS sequence"/>
</dbReference>
<evidence type="ECO:0000313" key="2">
    <source>
        <dbReference type="Proteomes" id="UP000030854"/>
    </source>
</evidence>
<accession>A0A0B1NZM3</accession>
<protein>
    <submittedName>
        <fullName evidence="1">Putative effector protein</fullName>
    </submittedName>
</protein>
<sequence length="111" mass="12672">MTFTRCMQSKTRAQPLEQLELRMGIAEQEIYLFGHPPQKPSPPQGQGREDRRVMIRLRKDHEVRKTDSFLLRQQIQKLIPDPTLVSDAWHAPSGITILAPSPAKAAAILQY</sequence>
<dbReference type="HOGENOM" id="CLU_2160281_0_0_1"/>
<dbReference type="STRING" id="52586.A0A0B1NZM3"/>